<dbReference type="EMBL" id="OIVN01003668">
    <property type="protein sequence ID" value="SPD12787.1"/>
    <property type="molecule type" value="Genomic_DNA"/>
</dbReference>
<sequence>MLLLDLLPGQLRELWNTWGIYMLALVSFSLQIVLTLFGSRRRYIPGIRIRFTVWFAYLLSGSVVKIIMGKLTTIQVKHTEQQTITTELMALLAPLLLVQIGNPDTITAYSIEDNRLGLRQLLSLLFQVGVVVYILIRCWTNSPLSLLYLPTFLAGIIKYGESVWALKSALWNSGLTIEDIDQEENALALFQKLSEDITGLEFILKAYYRFNCLKPHLENWLYHPFYESLSWMSIDAYSAEDVFRITETELGFMYDVLYTKAPIIYSWIGCILRIISFSSLAFTLFGFTFLFKKGFMSHADVGFTYSMLIGAIILEVYQILLLPFSDWAIIEMIKHHDKPFVMPCLRVLAPRSHKWKRWSNSLAQFNLVDFCLHDEEFKFSRILKFRGMDMKIRKQYSRTRVDFPKKLKELMVQEMKEVDIERGSKPITQRGQWALQRYGCLNPDFKWSVKRDFDKSITIWHIATDICYHSDVQCDTSNSQIEMSRLLSNYMMYLLAMRPHMLCSTTAKIIFEHACTKFLTFLRTRQSTIKDEYEACRILSTEELAAKDSDSNRKKETMVTSKWHVLKDAQRLARNLMDKENRWVIISSVWIEMLCYAASNCPADHHAEQLKRGFGAKSIIGVAHPPVLAGIHLCWYTTSMPDLGNLSLSASLTLTHCPTLKPLNDPLPPDLTSVQTLDEVCDWDQRLRFPILHKGEVSDVRVLRRSRGSLDRPKKVGNGKSLEDHVKAWAQKKMELGLPQSRCSLPFLIGAPKMAECLVCHDCIYPEEAVLCSVRGCQGVYHSQCAKEKLQAVDNKPSEGGSISRNHVV</sequence>
<dbReference type="AlphaFoldDB" id="A0A2N9HEM2"/>
<feature type="transmembrane region" description="Helical" evidence="1">
    <location>
        <begin position="303"/>
        <end position="324"/>
    </location>
</feature>
<organism evidence="3">
    <name type="scientific">Fagus sylvatica</name>
    <name type="common">Beechnut</name>
    <dbReference type="NCBI Taxonomy" id="28930"/>
    <lineage>
        <taxon>Eukaryota</taxon>
        <taxon>Viridiplantae</taxon>
        <taxon>Streptophyta</taxon>
        <taxon>Embryophyta</taxon>
        <taxon>Tracheophyta</taxon>
        <taxon>Spermatophyta</taxon>
        <taxon>Magnoliopsida</taxon>
        <taxon>eudicotyledons</taxon>
        <taxon>Gunneridae</taxon>
        <taxon>Pentapetalae</taxon>
        <taxon>rosids</taxon>
        <taxon>fabids</taxon>
        <taxon>Fagales</taxon>
        <taxon>Fagaceae</taxon>
        <taxon>Fagus</taxon>
    </lineage>
</organism>
<evidence type="ECO:0000256" key="1">
    <source>
        <dbReference type="SAM" id="Phobius"/>
    </source>
</evidence>
<keyword evidence="1" id="KW-0472">Membrane</keyword>
<gene>
    <name evidence="3" type="ORF">FSB_LOCUS40669</name>
</gene>
<keyword evidence="1" id="KW-0812">Transmembrane</keyword>
<protein>
    <recommendedName>
        <fullName evidence="2">DUF4220 domain-containing protein</fullName>
    </recommendedName>
</protein>
<feature type="transmembrane region" description="Helical" evidence="1">
    <location>
        <begin position="121"/>
        <end position="140"/>
    </location>
</feature>
<dbReference type="InterPro" id="IPR007658">
    <property type="entry name" value="DUF594"/>
</dbReference>
<evidence type="ECO:0000259" key="2">
    <source>
        <dbReference type="Pfam" id="PF13968"/>
    </source>
</evidence>
<dbReference type="InterPro" id="IPR025315">
    <property type="entry name" value="DUF4220"/>
</dbReference>
<dbReference type="PANTHER" id="PTHR31325">
    <property type="entry name" value="OS01G0798800 PROTEIN-RELATED"/>
    <property type="match status" value="1"/>
</dbReference>
<accession>A0A2N9HEM2</accession>
<name>A0A2N9HEM2_FAGSY</name>
<feature type="transmembrane region" description="Helical" evidence="1">
    <location>
        <begin position="20"/>
        <end position="39"/>
    </location>
</feature>
<evidence type="ECO:0000313" key="3">
    <source>
        <dbReference type="EMBL" id="SPD12787.1"/>
    </source>
</evidence>
<feature type="transmembrane region" description="Helical" evidence="1">
    <location>
        <begin position="263"/>
        <end position="291"/>
    </location>
</feature>
<dbReference type="Pfam" id="PF13968">
    <property type="entry name" value="DUF4220"/>
    <property type="match status" value="1"/>
</dbReference>
<keyword evidence="1" id="KW-1133">Transmembrane helix</keyword>
<dbReference type="Pfam" id="PF04578">
    <property type="entry name" value="DUF594"/>
    <property type="match status" value="1"/>
</dbReference>
<reference evidence="3" key="1">
    <citation type="submission" date="2018-02" db="EMBL/GenBank/DDBJ databases">
        <authorList>
            <person name="Cohen D.B."/>
            <person name="Kent A.D."/>
        </authorList>
    </citation>
    <scope>NUCLEOTIDE SEQUENCE</scope>
</reference>
<feature type="domain" description="DUF4220" evidence="2">
    <location>
        <begin position="54"/>
        <end position="370"/>
    </location>
</feature>
<feature type="transmembrane region" description="Helical" evidence="1">
    <location>
        <begin position="51"/>
        <end position="68"/>
    </location>
</feature>
<proteinExistence type="predicted"/>